<dbReference type="Proteomes" id="UP000781932">
    <property type="component" value="Unassembled WGS sequence"/>
</dbReference>
<feature type="region of interest" description="Disordered" evidence="1">
    <location>
        <begin position="217"/>
        <end position="241"/>
    </location>
</feature>
<dbReference type="GeneID" id="62162935"/>
<feature type="compositionally biased region" description="Polar residues" evidence="1">
    <location>
        <begin position="76"/>
        <end position="92"/>
    </location>
</feature>
<evidence type="ECO:0000313" key="3">
    <source>
        <dbReference type="Proteomes" id="UP000781932"/>
    </source>
</evidence>
<dbReference type="AlphaFoldDB" id="A0A9P6LGK8"/>
<keyword evidence="3" id="KW-1185">Reference proteome</keyword>
<name>A0A9P6LGK8_9PEZI</name>
<evidence type="ECO:0000256" key="1">
    <source>
        <dbReference type="SAM" id="MobiDB-lite"/>
    </source>
</evidence>
<proteinExistence type="predicted"/>
<feature type="compositionally biased region" description="Basic residues" evidence="1">
    <location>
        <begin position="54"/>
        <end position="69"/>
    </location>
</feature>
<reference evidence="2" key="1">
    <citation type="submission" date="2020-03" db="EMBL/GenBank/DDBJ databases">
        <authorList>
            <person name="He L."/>
        </authorList>
    </citation>
    <scope>NUCLEOTIDE SEQUENCE</scope>
    <source>
        <strain evidence="2">CkLH20</strain>
    </source>
</reference>
<feature type="region of interest" description="Disordered" evidence="1">
    <location>
        <begin position="1"/>
        <end position="135"/>
    </location>
</feature>
<dbReference type="EMBL" id="JAATWM020000022">
    <property type="protein sequence ID" value="KAF9875324.1"/>
    <property type="molecule type" value="Genomic_DNA"/>
</dbReference>
<evidence type="ECO:0000313" key="2">
    <source>
        <dbReference type="EMBL" id="KAF9875324.1"/>
    </source>
</evidence>
<reference evidence="2" key="2">
    <citation type="submission" date="2020-11" db="EMBL/GenBank/DDBJ databases">
        <title>Whole genome sequencing of Colletotrichum sp.</title>
        <authorList>
            <person name="Li H."/>
        </authorList>
    </citation>
    <scope>NUCLEOTIDE SEQUENCE</scope>
    <source>
        <strain evidence="2">CkLH20</strain>
    </source>
</reference>
<feature type="compositionally biased region" description="Acidic residues" evidence="1">
    <location>
        <begin position="121"/>
        <end position="130"/>
    </location>
</feature>
<gene>
    <name evidence="2" type="ORF">CkaCkLH20_07144</name>
</gene>
<sequence length="241" mass="26393">MAPSGNKRPAAPVHSMKTRAQTRREQGNQASLNPTEKRPHDSDEESEEEIHSNRPGKRPKLQKPKKTSSKRPSTSVPDATSSTGAQEQQENATGEDEEVSIEAISPEDDHEQSDPGTGEDGINDNDDDVEEIVRSPPRIVEDEIYWPAIREAYVAASNGSNIEFRLPCIVCRGHTMVKYPGCPEYEYNSQTGHYGEHLVILPSMAVQDLVQPVGAGSNVSSARHLSNHGSSTTIISASRRQ</sequence>
<protein>
    <submittedName>
        <fullName evidence="2">Uncharacterized protein</fullName>
    </submittedName>
</protein>
<accession>A0A9P6LGK8</accession>
<organism evidence="2 3">
    <name type="scientific">Colletotrichum karsti</name>
    <dbReference type="NCBI Taxonomy" id="1095194"/>
    <lineage>
        <taxon>Eukaryota</taxon>
        <taxon>Fungi</taxon>
        <taxon>Dikarya</taxon>
        <taxon>Ascomycota</taxon>
        <taxon>Pezizomycotina</taxon>
        <taxon>Sordariomycetes</taxon>
        <taxon>Hypocreomycetidae</taxon>
        <taxon>Glomerellales</taxon>
        <taxon>Glomerellaceae</taxon>
        <taxon>Colletotrichum</taxon>
        <taxon>Colletotrichum boninense species complex</taxon>
    </lineage>
</organism>
<dbReference type="RefSeq" id="XP_038744785.1">
    <property type="nucleotide sequence ID" value="XM_038889861.1"/>
</dbReference>
<feature type="compositionally biased region" description="Acidic residues" evidence="1">
    <location>
        <begin position="93"/>
        <end position="111"/>
    </location>
</feature>
<comment type="caution">
    <text evidence="2">The sequence shown here is derived from an EMBL/GenBank/DDBJ whole genome shotgun (WGS) entry which is preliminary data.</text>
</comment>